<keyword evidence="7" id="KW-1185">Reference proteome</keyword>
<dbReference type="SUPFAM" id="SSF103481">
    <property type="entry name" value="Multidrug resistance efflux transporter EmrE"/>
    <property type="match status" value="1"/>
</dbReference>
<dbReference type="Pfam" id="PF04142">
    <property type="entry name" value="Nuc_sug_transp"/>
    <property type="match status" value="1"/>
</dbReference>
<feature type="transmembrane region" description="Helical" evidence="5">
    <location>
        <begin position="319"/>
        <end position="337"/>
    </location>
</feature>
<feature type="transmembrane region" description="Helical" evidence="5">
    <location>
        <begin position="141"/>
        <end position="159"/>
    </location>
</feature>
<dbReference type="OrthoDB" id="300580at2759"/>
<evidence type="ECO:0000313" key="6">
    <source>
        <dbReference type="EMBL" id="TNV79286.1"/>
    </source>
</evidence>
<dbReference type="GO" id="GO:0015165">
    <property type="term" value="F:pyrimidine nucleotide-sugar transmembrane transporter activity"/>
    <property type="evidence" value="ECO:0007669"/>
    <property type="project" value="InterPro"/>
</dbReference>
<evidence type="ECO:0000256" key="4">
    <source>
        <dbReference type="ARBA" id="ARBA00023136"/>
    </source>
</evidence>
<reference evidence="6" key="1">
    <citation type="submission" date="2019-06" db="EMBL/GenBank/DDBJ databases">
        <authorList>
            <person name="Zheng W."/>
        </authorList>
    </citation>
    <scope>NUCLEOTIDE SEQUENCE</scope>
    <source>
        <strain evidence="6">QDHG01</strain>
    </source>
</reference>
<feature type="transmembrane region" description="Helical" evidence="5">
    <location>
        <begin position="112"/>
        <end position="135"/>
    </location>
</feature>
<keyword evidence="4 5" id="KW-0472">Membrane</keyword>
<feature type="transmembrane region" description="Helical" evidence="5">
    <location>
        <begin position="232"/>
        <end position="254"/>
    </location>
</feature>
<evidence type="ECO:0000256" key="1">
    <source>
        <dbReference type="ARBA" id="ARBA00004141"/>
    </source>
</evidence>
<feature type="transmembrane region" description="Helical" evidence="5">
    <location>
        <begin position="285"/>
        <end position="307"/>
    </location>
</feature>
<dbReference type="PANTHER" id="PTHR13146:SF0">
    <property type="entry name" value="SOLUTE CARRIER FAMILY 35 MEMBER F6"/>
    <property type="match status" value="1"/>
</dbReference>
<dbReference type="Proteomes" id="UP000785679">
    <property type="component" value="Unassembled WGS sequence"/>
</dbReference>
<protein>
    <submittedName>
        <fullName evidence="6">Uncharacterized protein</fullName>
    </submittedName>
</protein>
<accession>A0A8J8NSD7</accession>
<dbReference type="GO" id="GO:0000139">
    <property type="term" value="C:Golgi membrane"/>
    <property type="evidence" value="ECO:0007669"/>
    <property type="project" value="InterPro"/>
</dbReference>
<proteinExistence type="predicted"/>
<dbReference type="Gene3D" id="1.10.3730.20">
    <property type="match status" value="1"/>
</dbReference>
<feature type="transmembrane region" description="Helical" evidence="5">
    <location>
        <begin position="168"/>
        <end position="187"/>
    </location>
</feature>
<evidence type="ECO:0000256" key="3">
    <source>
        <dbReference type="ARBA" id="ARBA00022989"/>
    </source>
</evidence>
<feature type="transmembrane region" description="Helical" evidence="5">
    <location>
        <begin position="12"/>
        <end position="30"/>
    </location>
</feature>
<evidence type="ECO:0000256" key="5">
    <source>
        <dbReference type="SAM" id="Phobius"/>
    </source>
</evidence>
<sequence>MNNPQKKLIGLPLYLVMLGMLIAGTANTVLTKWQNCLQGVPGPSYIPNKLQTFTHPYVQSANMFLGEMLCLGLYGLKLLYIKMQKDKGMPVPMSPGTQAAGVIQLKTDINPLLLAIPAAFDLIGSSLMNVALTMIPASVYQMMRGNIVIVTSIMSILFLKRRYFRHHWTGISLILFGVILVAMKGFFEVKDPTKDTETTNPLGILLVLVAQLFSGGLYIVEEKLLGDYYLDPLKVVGLEGLWGFTLMVIILPILQQIPCDEGPLCYYGKVEDTMRAFRDFDANKLIIGLSIAICFSIASFNAFGVTVTKNASSAQRSTIDTSRTVLIWIFFLFVHIPDVPKETFSFFQLFGFMFLVFGTLLYNEIIILPFFKMNQYTRIALEKKKRANLLDSERSTGAGEDIGYQAVSPHAVYDAARNQRKIAMKMEEAGMGGGHNRLEGLGLNKSEITVEETSHKSHISYSSAPSFQKEN</sequence>
<evidence type="ECO:0000313" key="7">
    <source>
        <dbReference type="Proteomes" id="UP000785679"/>
    </source>
</evidence>
<keyword evidence="3 5" id="KW-1133">Transmembrane helix</keyword>
<dbReference type="PANTHER" id="PTHR13146">
    <property type="match status" value="1"/>
</dbReference>
<organism evidence="6 7">
    <name type="scientific">Halteria grandinella</name>
    <dbReference type="NCBI Taxonomy" id="5974"/>
    <lineage>
        <taxon>Eukaryota</taxon>
        <taxon>Sar</taxon>
        <taxon>Alveolata</taxon>
        <taxon>Ciliophora</taxon>
        <taxon>Intramacronucleata</taxon>
        <taxon>Spirotrichea</taxon>
        <taxon>Stichotrichia</taxon>
        <taxon>Sporadotrichida</taxon>
        <taxon>Halteriidae</taxon>
        <taxon>Halteria</taxon>
    </lineage>
</organism>
<dbReference type="AlphaFoldDB" id="A0A8J8NSD7"/>
<name>A0A8J8NSD7_HALGN</name>
<keyword evidence="2 5" id="KW-0812">Transmembrane</keyword>
<feature type="transmembrane region" description="Helical" evidence="5">
    <location>
        <begin position="202"/>
        <end position="220"/>
    </location>
</feature>
<feature type="transmembrane region" description="Helical" evidence="5">
    <location>
        <begin position="349"/>
        <end position="371"/>
    </location>
</feature>
<dbReference type="InterPro" id="IPR007271">
    <property type="entry name" value="Nuc_sug_transpt"/>
</dbReference>
<evidence type="ECO:0000256" key="2">
    <source>
        <dbReference type="ARBA" id="ARBA00022692"/>
    </source>
</evidence>
<comment type="subcellular location">
    <subcellularLocation>
        <location evidence="1">Membrane</location>
        <topology evidence="1">Multi-pass membrane protein</topology>
    </subcellularLocation>
</comment>
<gene>
    <name evidence="6" type="ORF">FGO68_gene9829</name>
</gene>
<comment type="caution">
    <text evidence="6">The sequence shown here is derived from an EMBL/GenBank/DDBJ whole genome shotgun (WGS) entry which is preliminary data.</text>
</comment>
<dbReference type="EMBL" id="RRYP01009123">
    <property type="protein sequence ID" value="TNV79286.1"/>
    <property type="molecule type" value="Genomic_DNA"/>
</dbReference>
<dbReference type="InterPro" id="IPR037185">
    <property type="entry name" value="EmrE-like"/>
</dbReference>
<feature type="transmembrane region" description="Helical" evidence="5">
    <location>
        <begin position="61"/>
        <end position="80"/>
    </location>
</feature>